<organism evidence="2 3">
    <name type="scientific">Panagrolaimus superbus</name>
    <dbReference type="NCBI Taxonomy" id="310955"/>
    <lineage>
        <taxon>Eukaryota</taxon>
        <taxon>Metazoa</taxon>
        <taxon>Ecdysozoa</taxon>
        <taxon>Nematoda</taxon>
        <taxon>Chromadorea</taxon>
        <taxon>Rhabditida</taxon>
        <taxon>Tylenchina</taxon>
        <taxon>Panagrolaimomorpha</taxon>
        <taxon>Panagrolaimoidea</taxon>
        <taxon>Panagrolaimidae</taxon>
        <taxon>Panagrolaimus</taxon>
    </lineage>
</organism>
<dbReference type="CDD" id="cd04301">
    <property type="entry name" value="NAT_SF"/>
    <property type="match status" value="1"/>
</dbReference>
<dbReference type="PROSITE" id="PS51186">
    <property type="entry name" value="GNAT"/>
    <property type="match status" value="1"/>
</dbReference>
<dbReference type="Pfam" id="PF18014">
    <property type="entry name" value="Acetyltransf_18"/>
    <property type="match status" value="1"/>
</dbReference>
<evidence type="ECO:0000313" key="3">
    <source>
        <dbReference type="WBParaSite" id="PSU_v2.g8024.t1"/>
    </source>
</evidence>
<dbReference type="WBParaSite" id="PSU_v2.g8024.t1">
    <property type="protein sequence ID" value="PSU_v2.g8024.t1"/>
    <property type="gene ID" value="PSU_v2.g8024"/>
</dbReference>
<evidence type="ECO:0000259" key="1">
    <source>
        <dbReference type="PROSITE" id="PS51186"/>
    </source>
</evidence>
<feature type="domain" description="N-acetyltransferase" evidence="1">
    <location>
        <begin position="1"/>
        <end position="150"/>
    </location>
</feature>
<dbReference type="Proteomes" id="UP000887577">
    <property type="component" value="Unplaced"/>
</dbReference>
<dbReference type="InterPro" id="IPR041496">
    <property type="entry name" value="YitH/HolE_GNAT"/>
</dbReference>
<dbReference type="AlphaFoldDB" id="A0A914Z831"/>
<dbReference type="PANTHER" id="PTHR47408">
    <property type="entry name" value="PROTEIN CBG01304-RELATED"/>
    <property type="match status" value="1"/>
</dbReference>
<proteinExistence type="predicted"/>
<dbReference type="InterPro" id="IPR016181">
    <property type="entry name" value="Acyl_CoA_acyltransferase"/>
</dbReference>
<dbReference type="Pfam" id="PF13673">
    <property type="entry name" value="Acetyltransf_10"/>
    <property type="match status" value="1"/>
</dbReference>
<reference evidence="3" key="1">
    <citation type="submission" date="2022-11" db="UniProtKB">
        <authorList>
            <consortium name="WormBaseParasite"/>
        </authorList>
    </citation>
    <scope>IDENTIFICATION</scope>
</reference>
<name>A0A914Z831_9BILA</name>
<dbReference type="SUPFAM" id="SSF55729">
    <property type="entry name" value="Acyl-CoA N-acyltransferases (Nat)"/>
    <property type="match status" value="1"/>
</dbReference>
<dbReference type="InterPro" id="IPR000182">
    <property type="entry name" value="GNAT_dom"/>
</dbReference>
<evidence type="ECO:0000313" key="2">
    <source>
        <dbReference type="Proteomes" id="UP000887577"/>
    </source>
</evidence>
<dbReference type="Gene3D" id="3.40.630.90">
    <property type="match status" value="1"/>
</dbReference>
<sequence length="316" mass="36476">MENIEFIEFCGLDRWKDAVENTGKYEGWILADEDLDRWREGFGEGNYNLLVAIEKKTNKTVGHVATAFYESIEGSDPLLTIGMFFVLPEFRGIGLGWKLFEKVVQNPKFHGINWGLNAIPKMTKKYATKFGFDKYPKWQISTFEAAIKDINPERLQSNHLIKNVSFKEVNFESFIKYDTVMTGGIRRDKFMEKWLDSKNAFSKIALNLENKKIVGVCNIRIAFQKQLAIGPFYAETKSIAENLLKDVLKIIPDINQYSKLWLYPATTNQEAKEIFYNLADGKIQEYNVSFGQFTKHVIEVNTSKIYSVTEHAMSYC</sequence>
<protein>
    <submittedName>
        <fullName evidence="3">N-acetyltransferase domain-containing protein</fullName>
    </submittedName>
</protein>
<dbReference type="GO" id="GO:0016747">
    <property type="term" value="F:acyltransferase activity, transferring groups other than amino-acyl groups"/>
    <property type="evidence" value="ECO:0007669"/>
    <property type="project" value="InterPro"/>
</dbReference>
<accession>A0A914Z831</accession>
<keyword evidence="2" id="KW-1185">Reference proteome</keyword>
<dbReference type="Gene3D" id="3.40.630.30">
    <property type="match status" value="1"/>
</dbReference>